<accession>A0A4D7DJF5</accession>
<dbReference type="EMBL" id="CP039691">
    <property type="protein sequence ID" value="QCI97643.1"/>
    <property type="molecule type" value="Genomic_DNA"/>
</dbReference>
<sequence length="101" mass="11866">MRKLNEYLVTIDTIYPDGYERERVFRDAGDMVEAQPFPAVKPRTLMGRLISPFATWFEKRRSRLSLRELTPEQLHDIGLSRCETTAELEKAYLLSALRRSF</sequence>
<dbReference type="RefSeq" id="WP_027673423.1">
    <property type="nucleotide sequence ID" value="NZ_CP039691.1"/>
</dbReference>
<evidence type="ECO:0000259" key="1">
    <source>
        <dbReference type="Pfam" id="PF06568"/>
    </source>
</evidence>
<keyword evidence="5" id="KW-1185">Reference proteome</keyword>
<evidence type="ECO:0000313" key="3">
    <source>
        <dbReference type="EMBL" id="QYA06910.1"/>
    </source>
</evidence>
<dbReference type="EMBL" id="CP072167">
    <property type="protein sequence ID" value="QYA06910.1"/>
    <property type="molecule type" value="Genomic_DNA"/>
</dbReference>
<dbReference type="OrthoDB" id="8399238at2"/>
<dbReference type="AlphaFoldDB" id="A0A4D7DJF5"/>
<dbReference type="KEGG" id="alf:CFBP5473_06770"/>
<feature type="domain" description="YjiS-like" evidence="1">
    <location>
        <begin position="56"/>
        <end position="83"/>
    </location>
</feature>
<evidence type="ECO:0000313" key="5">
    <source>
        <dbReference type="Proteomes" id="UP000826513"/>
    </source>
</evidence>
<dbReference type="Proteomes" id="UP000826513">
    <property type="component" value="Chromosome 1"/>
</dbReference>
<evidence type="ECO:0000313" key="2">
    <source>
        <dbReference type="EMBL" id="QCI97643.1"/>
    </source>
</evidence>
<evidence type="ECO:0000313" key="4">
    <source>
        <dbReference type="Proteomes" id="UP000298545"/>
    </source>
</evidence>
<reference evidence="2 4" key="1">
    <citation type="submission" date="2019-04" db="EMBL/GenBank/DDBJ databases">
        <title>Complete genome sequence of Agrobacterium larrymoorei CFBP5473.</title>
        <authorList>
            <person name="Haryono M."/>
            <person name="Chou L."/>
            <person name="Lin Y.-C."/>
            <person name="Lai E.-M."/>
            <person name="Kuo C.-H."/>
        </authorList>
    </citation>
    <scope>NUCLEOTIDE SEQUENCE [LARGE SCALE GENOMIC DNA]</scope>
    <source>
        <strain evidence="2 4">CFBP5473</strain>
    </source>
</reference>
<gene>
    <name evidence="2" type="ORF">CFBP5473_06770</name>
    <name evidence="3" type="ORF">J5285_12925</name>
</gene>
<dbReference type="Proteomes" id="UP000298545">
    <property type="component" value="Chromosome circular"/>
</dbReference>
<reference evidence="3 5" key="2">
    <citation type="submission" date="2021-03" db="EMBL/GenBank/DDBJ databases">
        <title>Rapid diversification of plasmids in a genus of pathogenic and nitrogen fixing bacteria.</title>
        <authorList>
            <person name="Weisberg A.J."/>
            <person name="Miller M."/>
            <person name="Ream W."/>
            <person name="Grunwald N.J."/>
            <person name="Chang J.H."/>
        </authorList>
    </citation>
    <scope>NUCLEOTIDE SEQUENCE [LARGE SCALE GENOMIC DNA]</scope>
    <source>
        <strain evidence="3 5">AF3.44</strain>
    </source>
</reference>
<proteinExistence type="predicted"/>
<name>A0A4D7DJF5_9HYPH</name>
<organism evidence="2 4">
    <name type="scientific">Agrobacterium larrymoorei</name>
    <dbReference type="NCBI Taxonomy" id="160699"/>
    <lineage>
        <taxon>Bacteria</taxon>
        <taxon>Pseudomonadati</taxon>
        <taxon>Pseudomonadota</taxon>
        <taxon>Alphaproteobacteria</taxon>
        <taxon>Hyphomicrobiales</taxon>
        <taxon>Rhizobiaceae</taxon>
        <taxon>Rhizobium/Agrobacterium group</taxon>
        <taxon>Agrobacterium</taxon>
    </lineage>
</organism>
<dbReference type="InterPro" id="IPR009506">
    <property type="entry name" value="YjiS-like"/>
</dbReference>
<dbReference type="Pfam" id="PF06568">
    <property type="entry name" value="YjiS-like"/>
    <property type="match status" value="1"/>
</dbReference>
<protein>
    <submittedName>
        <fullName evidence="2">DUF1127 domain-containing protein</fullName>
    </submittedName>
</protein>